<dbReference type="STRING" id="92696.A0A4R0RP67"/>
<feature type="compositionally biased region" description="Polar residues" evidence="1">
    <location>
        <begin position="29"/>
        <end position="38"/>
    </location>
</feature>
<feature type="compositionally biased region" description="Low complexity" evidence="1">
    <location>
        <begin position="932"/>
        <end position="944"/>
    </location>
</feature>
<feature type="compositionally biased region" description="Basic residues" evidence="1">
    <location>
        <begin position="1"/>
        <end position="11"/>
    </location>
</feature>
<feature type="compositionally biased region" description="Basic residues" evidence="1">
    <location>
        <begin position="230"/>
        <end position="245"/>
    </location>
</feature>
<name>A0A4R0RP67_9APHY</name>
<feature type="compositionally biased region" description="Low complexity" evidence="1">
    <location>
        <begin position="314"/>
        <end position="326"/>
    </location>
</feature>
<feature type="compositionally biased region" description="Polar residues" evidence="1">
    <location>
        <begin position="157"/>
        <end position="172"/>
    </location>
</feature>
<feature type="compositionally biased region" description="Basic and acidic residues" evidence="1">
    <location>
        <begin position="760"/>
        <end position="778"/>
    </location>
</feature>
<gene>
    <name evidence="2" type="ORF">EIP91_000572</name>
</gene>
<dbReference type="EMBL" id="RWJN01000110">
    <property type="protein sequence ID" value="TCD67109.1"/>
    <property type="molecule type" value="Genomic_DNA"/>
</dbReference>
<sequence>MIQRKLSRRKSTQSSRGIFSRKPTKKADSQSIISSNSVLADDRASVATGKGKEQEKYSLDENPPPRAMFPARSIIPDPLNELPSWYTQAAEDSSITTNQYRSRYPMHNPVGPRWYKNWHLHPSTLENRPPSFFSPSFPPMATNNDRNQDSKIPGPSRTPSGSPLPTPNSSQTRIHDVRARSRKASLTAHDTVDMLDVTDPWGTNWHHQSPYDLGGDRPNPDTASEVPVSNRHRRMSMTTGSRHKSTVPSPLSQSTSAVNLQAATAPAHIPTRESRNRKPFEDLFSGPQENGHASKRASEPPPLLSAPVQPLKRGSTTGPSLLSPSLSDKKEKRGSILGRLAKRFSVMRKPDRNRSSATVAGSDTHSIMNGRPSIDTLPVSPIRSTPSPQKPSLHHAKSSDGSRRVAPPSLPSEPPTPLVETPPNDVDVTSISSFDEPYHIGKLTIANPDEPAPPTPAEDIVPLPPLPSEAAFGGGHLNGILDHRLSTILSVDAPGTSPSPPLPELPPVTPSVVATKLFAEPSLPPTPEGTRPPTPVEAPPPAPAPAPGSPTLSNGTHARNALSYAMSPSSLASLPSTDDLPLSRASMLVEPPTPHAPAMLIPAQSHAPPMPSPEQVLQSNGAHRDRDPSPSKRDSQKVKSSSSSTKSRRTETFKLIRSASGNVQPVGESIIVEGEHWEVVADAKKEEKKSRKERSKSSDTEAAPSRRESKRVERERGSTDDASDKKSRDRHRKSVNGRSGSDHAGRSSTYSEADTIRQSTAERRKSSTKERRESKGDVVRSTQTPVAPPTHSKSMSGSSATRRERRTSSTAKEAWDLERLWKGRSMMYGPDGTTVVSTRPTIGSDSRPSTIMSPDLHRAMSIPSTPTSSYEQIPIPSSHQLQSTKSTTTRTDHKLYRSFPDSVPFPSNRSSNNPLPEPPRLSLYTAAPLPPSIASSGDGPSSSDYWTKYAGVATTSTNH</sequence>
<feature type="compositionally biased region" description="Polar residues" evidence="1">
    <location>
        <begin position="246"/>
        <end position="262"/>
    </location>
</feature>
<feature type="compositionally biased region" description="Basic and acidic residues" evidence="1">
    <location>
        <begin position="673"/>
        <end position="727"/>
    </location>
</feature>
<keyword evidence="3" id="KW-1185">Reference proteome</keyword>
<feature type="region of interest" description="Disordered" evidence="1">
    <location>
        <begin position="825"/>
        <end position="946"/>
    </location>
</feature>
<feature type="region of interest" description="Disordered" evidence="1">
    <location>
        <begin position="517"/>
        <end position="812"/>
    </location>
</feature>
<feature type="compositionally biased region" description="Basic and acidic residues" evidence="1">
    <location>
        <begin position="40"/>
        <end position="59"/>
    </location>
</feature>
<feature type="compositionally biased region" description="Polar residues" evidence="1">
    <location>
        <begin position="905"/>
        <end position="914"/>
    </location>
</feature>
<feature type="region of interest" description="Disordered" evidence="1">
    <location>
        <begin position="129"/>
        <end position="185"/>
    </location>
</feature>
<comment type="caution">
    <text evidence="2">The sequence shown here is derived from an EMBL/GenBank/DDBJ whole genome shotgun (WGS) entry which is preliminary data.</text>
</comment>
<feature type="compositionally biased region" description="Pro residues" evidence="1">
    <location>
        <begin position="522"/>
        <end position="548"/>
    </location>
</feature>
<protein>
    <submittedName>
        <fullName evidence="2">Uncharacterized protein</fullName>
    </submittedName>
</protein>
<evidence type="ECO:0000313" key="3">
    <source>
        <dbReference type="Proteomes" id="UP000292702"/>
    </source>
</evidence>
<evidence type="ECO:0000256" key="1">
    <source>
        <dbReference type="SAM" id="MobiDB-lite"/>
    </source>
</evidence>
<feature type="compositionally biased region" description="Polar residues" evidence="1">
    <location>
        <begin position="355"/>
        <end position="367"/>
    </location>
</feature>
<feature type="compositionally biased region" description="Polar residues" evidence="1">
    <location>
        <begin position="746"/>
        <end position="759"/>
    </location>
</feature>
<feature type="compositionally biased region" description="Low complexity" evidence="1">
    <location>
        <begin position="561"/>
        <end position="583"/>
    </location>
</feature>
<evidence type="ECO:0000313" key="2">
    <source>
        <dbReference type="EMBL" id="TCD67109.1"/>
    </source>
</evidence>
<feature type="compositionally biased region" description="Polar residues" evidence="1">
    <location>
        <begin position="862"/>
        <end position="889"/>
    </location>
</feature>
<proteinExistence type="predicted"/>
<feature type="compositionally biased region" description="Polar residues" evidence="1">
    <location>
        <begin position="780"/>
        <end position="797"/>
    </location>
</feature>
<feature type="compositionally biased region" description="Basic and acidic residues" evidence="1">
    <location>
        <begin position="270"/>
        <end position="281"/>
    </location>
</feature>
<dbReference type="OrthoDB" id="3231532at2759"/>
<organism evidence="2 3">
    <name type="scientific">Steccherinum ochraceum</name>
    <dbReference type="NCBI Taxonomy" id="92696"/>
    <lineage>
        <taxon>Eukaryota</taxon>
        <taxon>Fungi</taxon>
        <taxon>Dikarya</taxon>
        <taxon>Basidiomycota</taxon>
        <taxon>Agaricomycotina</taxon>
        <taxon>Agaricomycetes</taxon>
        <taxon>Polyporales</taxon>
        <taxon>Steccherinaceae</taxon>
        <taxon>Steccherinum</taxon>
    </lineage>
</organism>
<feature type="compositionally biased region" description="Basic and acidic residues" evidence="1">
    <location>
        <begin position="622"/>
        <end position="637"/>
    </location>
</feature>
<reference evidence="2 3" key="1">
    <citation type="submission" date="2018-11" db="EMBL/GenBank/DDBJ databases">
        <title>Genome assembly of Steccherinum ochraceum LE-BIN_3174, the white-rot fungus of the Steccherinaceae family (The Residual Polyporoid clade, Polyporales, Basidiomycota).</title>
        <authorList>
            <person name="Fedorova T.V."/>
            <person name="Glazunova O.A."/>
            <person name="Landesman E.O."/>
            <person name="Moiseenko K.V."/>
            <person name="Psurtseva N.V."/>
            <person name="Savinova O.S."/>
            <person name="Shakhova N.V."/>
            <person name="Tyazhelova T.V."/>
            <person name="Vasina D.V."/>
        </authorList>
    </citation>
    <scope>NUCLEOTIDE SEQUENCE [LARGE SCALE GENOMIC DNA]</scope>
    <source>
        <strain evidence="2 3">LE-BIN_3174</strain>
    </source>
</reference>
<dbReference type="AlphaFoldDB" id="A0A4R0RP67"/>
<feature type="region of interest" description="Disordered" evidence="1">
    <location>
        <begin position="199"/>
        <end position="426"/>
    </location>
</feature>
<feature type="compositionally biased region" description="Pro residues" evidence="1">
    <location>
        <begin position="408"/>
        <end position="417"/>
    </location>
</feature>
<feature type="region of interest" description="Disordered" evidence="1">
    <location>
        <begin position="1"/>
        <end position="68"/>
    </location>
</feature>
<accession>A0A4R0RP67</accession>
<dbReference type="Proteomes" id="UP000292702">
    <property type="component" value="Unassembled WGS sequence"/>
</dbReference>
<feature type="compositionally biased region" description="Polar residues" evidence="1">
    <location>
        <begin position="834"/>
        <end position="852"/>
    </location>
</feature>